<sequence length="258" mass="28711">MLRTFFSPGIKPALKTGMPMHNIALIKPGTLGGLRHMPYYRKWLPRNPPTPPPIYFSEAAPYNYLLDAAVISLLVHSPEQFPPEYDPQKVYVNVTGVTSYWCLPHSRGFPSDHPITDALESEALKPFKPLGVQPPPRPIIAAVKELGLQLVTGAEYFFDKTYLEINKPEHPASEIARIVGLASASGVSSMHRVQALEDLAKDATEWRILEDAADRGMVFLTNEDFGRRWGGIIKAMKANGQYRGLRFEVVAGVKGMQE</sequence>
<proteinExistence type="predicted"/>
<dbReference type="Proteomes" id="UP000018144">
    <property type="component" value="Unassembled WGS sequence"/>
</dbReference>
<reference evidence="1 2" key="1">
    <citation type="journal article" date="2013" name="PLoS Genet.">
        <title>The genome and development-dependent transcriptomes of Pyronema confluens: a window into fungal evolution.</title>
        <authorList>
            <person name="Traeger S."/>
            <person name="Altegoer F."/>
            <person name="Freitag M."/>
            <person name="Gabaldon T."/>
            <person name="Kempken F."/>
            <person name="Kumar A."/>
            <person name="Marcet-Houben M."/>
            <person name="Poggeler S."/>
            <person name="Stajich J.E."/>
            <person name="Nowrousian M."/>
        </authorList>
    </citation>
    <scope>NUCLEOTIDE SEQUENCE [LARGE SCALE GENOMIC DNA]</scope>
    <source>
        <strain evidence="2">CBS 100304</strain>
        <tissue evidence="1">Vegetative mycelium</tissue>
    </source>
</reference>
<protein>
    <submittedName>
        <fullName evidence="1">Uncharacterized protein</fullName>
    </submittedName>
</protein>
<accession>U4LUM3</accession>
<keyword evidence="2" id="KW-1185">Reference proteome</keyword>
<evidence type="ECO:0000313" key="1">
    <source>
        <dbReference type="EMBL" id="CCX33832.1"/>
    </source>
</evidence>
<dbReference type="AlphaFoldDB" id="U4LUM3"/>
<gene>
    <name evidence="1" type="ORF">PCON_02074</name>
</gene>
<evidence type="ECO:0000313" key="2">
    <source>
        <dbReference type="Proteomes" id="UP000018144"/>
    </source>
</evidence>
<organism evidence="1 2">
    <name type="scientific">Pyronema omphalodes (strain CBS 100304)</name>
    <name type="common">Pyronema confluens</name>
    <dbReference type="NCBI Taxonomy" id="1076935"/>
    <lineage>
        <taxon>Eukaryota</taxon>
        <taxon>Fungi</taxon>
        <taxon>Dikarya</taxon>
        <taxon>Ascomycota</taxon>
        <taxon>Pezizomycotina</taxon>
        <taxon>Pezizomycetes</taxon>
        <taxon>Pezizales</taxon>
        <taxon>Pyronemataceae</taxon>
        <taxon>Pyronema</taxon>
    </lineage>
</organism>
<name>U4LUM3_PYROM</name>
<dbReference type="EMBL" id="HF936249">
    <property type="protein sequence ID" value="CCX33832.1"/>
    <property type="molecule type" value="Genomic_DNA"/>
</dbReference>